<keyword evidence="2" id="KW-1185">Reference proteome</keyword>
<organism evidence="1 2">
    <name type="scientific">Lactuca virosa</name>
    <dbReference type="NCBI Taxonomy" id="75947"/>
    <lineage>
        <taxon>Eukaryota</taxon>
        <taxon>Viridiplantae</taxon>
        <taxon>Streptophyta</taxon>
        <taxon>Embryophyta</taxon>
        <taxon>Tracheophyta</taxon>
        <taxon>Spermatophyta</taxon>
        <taxon>Magnoliopsida</taxon>
        <taxon>eudicotyledons</taxon>
        <taxon>Gunneridae</taxon>
        <taxon>Pentapetalae</taxon>
        <taxon>asterids</taxon>
        <taxon>campanulids</taxon>
        <taxon>Asterales</taxon>
        <taxon>Asteraceae</taxon>
        <taxon>Cichorioideae</taxon>
        <taxon>Cichorieae</taxon>
        <taxon>Lactucinae</taxon>
        <taxon>Lactuca</taxon>
    </lineage>
</organism>
<dbReference type="EMBL" id="CAKMRJ010005745">
    <property type="protein sequence ID" value="CAH1454194.1"/>
    <property type="molecule type" value="Genomic_DNA"/>
</dbReference>
<evidence type="ECO:0000313" key="1">
    <source>
        <dbReference type="EMBL" id="CAH1454194.1"/>
    </source>
</evidence>
<reference evidence="1 2" key="1">
    <citation type="submission" date="2022-01" db="EMBL/GenBank/DDBJ databases">
        <authorList>
            <person name="Xiong W."/>
            <person name="Schranz E."/>
        </authorList>
    </citation>
    <scope>NUCLEOTIDE SEQUENCE [LARGE SCALE GENOMIC DNA]</scope>
</reference>
<accession>A0AAU9PVN3</accession>
<evidence type="ECO:0000313" key="2">
    <source>
        <dbReference type="Proteomes" id="UP001157418"/>
    </source>
</evidence>
<sequence>MKDVVIAEIPKMQTTTLLLVIQRFFPLVGLIPDVMLAWVPIEYVIIKGYREIPNSGVREIPTSLQVVLETVDIPKKVEKREMKATAGVLKKPKQQREPKYKQVVIDEDSDDHTHNNVMGEETFLNEDDIAHTSEVPSKKSELIATITTMKVSIPPTSSVKTPLESDVYENILKEHIINISQTPPESEPTSTSIPPLSPASDEYFIVGDEPASLDDFSIPNFNLELKVTMMLVYLLQ</sequence>
<comment type="caution">
    <text evidence="1">The sequence shown here is derived from an EMBL/GenBank/DDBJ whole genome shotgun (WGS) entry which is preliminary data.</text>
</comment>
<dbReference type="AlphaFoldDB" id="A0AAU9PVN3"/>
<name>A0AAU9PVN3_9ASTR</name>
<protein>
    <submittedName>
        <fullName evidence="1">Uncharacterized protein</fullName>
    </submittedName>
</protein>
<proteinExistence type="predicted"/>
<gene>
    <name evidence="1" type="ORF">LVIROSA_LOCUS39385</name>
</gene>
<dbReference type="Proteomes" id="UP001157418">
    <property type="component" value="Unassembled WGS sequence"/>
</dbReference>